<comment type="caution">
    <text evidence="2">The sequence shown here is derived from an EMBL/GenBank/DDBJ whole genome shotgun (WGS) entry which is preliminary data.</text>
</comment>
<protein>
    <submittedName>
        <fullName evidence="2">Uncharacterized protein</fullName>
    </submittedName>
</protein>
<reference evidence="2 3" key="1">
    <citation type="submission" date="2015-08" db="EMBL/GenBank/DDBJ databases">
        <title>Next Generation Sequencing and Analysis of the Genome of Puccinia sorghi L Schw, the Causal Agent of Maize Common Rust.</title>
        <authorList>
            <person name="Rochi L."/>
            <person name="Burguener G."/>
            <person name="Darino M."/>
            <person name="Turjanski A."/>
            <person name="Kreff E."/>
            <person name="Dieguez M.J."/>
            <person name="Sacco F."/>
        </authorList>
    </citation>
    <scope>NUCLEOTIDE SEQUENCE [LARGE SCALE GENOMIC DNA]</scope>
    <source>
        <strain evidence="2 3">RO10H11247</strain>
    </source>
</reference>
<sequence length="506" mass="56693">MPWRLCRLTHNLSSWLSLHPPWSRNSLRWDETARRKGVESCPKGAELELEFERAQAEKNLIRTVELCQELKERGSWTQAELKLAYGHLVRMLGHYGLWTQVYGTVNELMEVIGLADIDDQLWATMVDAFVECNRSTDVLLSLLRSSSHGNAPGPATLAALFRAAILHSNLAQSISLLQTATDARILSSIPKLTLIHLATSLAQHAQLVLAIDIIHSFVVPINQHDHPDCIGALISLLRACVNRSDEKRFALPATKHGEKMEEMVEEGLMMELLGLSSRHRQGDLGLKVLRQLVRRKRKLETRQLFPVIIALAREGGRMREVMEMLVRAGSDVAPIGPEEADLLAFHLLVGHLGGLQAYRNLLLHRPSEAQQETSLSSSEEEKEEEQAEKRGRAIETLEHSKQVCRDLWGVDTPAPANTLSHTLVQSLIQADLELGRPLEALATFKSFLLPPPSLDSRTTHCTRSVCLTNIAQHLSSLNPLHPDYAFAHHQIRTFIQLLQRPPSRSV</sequence>
<dbReference type="OrthoDB" id="2502642at2759"/>
<accession>A0A0L6UA06</accession>
<name>A0A0L6UA06_9BASI</name>
<evidence type="ECO:0000313" key="3">
    <source>
        <dbReference type="Proteomes" id="UP000037035"/>
    </source>
</evidence>
<dbReference type="EMBL" id="LAVV01013982">
    <property type="protein sequence ID" value="KNZ45147.1"/>
    <property type="molecule type" value="Genomic_DNA"/>
</dbReference>
<dbReference type="Proteomes" id="UP000037035">
    <property type="component" value="Unassembled WGS sequence"/>
</dbReference>
<gene>
    <name evidence="2" type="ORF">VP01_843g6</name>
</gene>
<dbReference type="VEuPathDB" id="FungiDB:VP01_843g6"/>
<proteinExistence type="predicted"/>
<evidence type="ECO:0000256" key="1">
    <source>
        <dbReference type="SAM" id="MobiDB-lite"/>
    </source>
</evidence>
<organism evidence="2 3">
    <name type="scientific">Puccinia sorghi</name>
    <dbReference type="NCBI Taxonomy" id="27349"/>
    <lineage>
        <taxon>Eukaryota</taxon>
        <taxon>Fungi</taxon>
        <taxon>Dikarya</taxon>
        <taxon>Basidiomycota</taxon>
        <taxon>Pucciniomycotina</taxon>
        <taxon>Pucciniomycetes</taxon>
        <taxon>Pucciniales</taxon>
        <taxon>Pucciniaceae</taxon>
        <taxon>Puccinia</taxon>
    </lineage>
</organism>
<feature type="region of interest" description="Disordered" evidence="1">
    <location>
        <begin position="369"/>
        <end position="395"/>
    </location>
</feature>
<evidence type="ECO:0000313" key="2">
    <source>
        <dbReference type="EMBL" id="KNZ45147.1"/>
    </source>
</evidence>
<dbReference type="AlphaFoldDB" id="A0A0L6UA06"/>
<keyword evidence="3" id="KW-1185">Reference proteome</keyword>